<evidence type="ECO:0000256" key="6">
    <source>
        <dbReference type="SAM" id="Phobius"/>
    </source>
</evidence>
<feature type="transmembrane region" description="Helical" evidence="6">
    <location>
        <begin position="77"/>
        <end position="100"/>
    </location>
</feature>
<dbReference type="RefSeq" id="WP_262686797.1">
    <property type="nucleotide sequence ID" value="NZ_JAOQIO010000095.1"/>
</dbReference>
<dbReference type="Proteomes" id="UP001652445">
    <property type="component" value="Unassembled WGS sequence"/>
</dbReference>
<comment type="subcellular location">
    <subcellularLocation>
        <location evidence="1">Cell membrane</location>
        <topology evidence="1">Multi-pass membrane protein</topology>
    </subcellularLocation>
</comment>
<comment type="caution">
    <text evidence="8">The sequence shown here is derived from an EMBL/GenBank/DDBJ whole genome shotgun (WGS) entry which is preliminary data.</text>
</comment>
<dbReference type="Pfam" id="PF07690">
    <property type="entry name" value="MFS_1"/>
    <property type="match status" value="1"/>
</dbReference>
<organism evidence="8 9">
    <name type="scientific">Paenibacillus baimaensis</name>
    <dbReference type="NCBI Taxonomy" id="2982185"/>
    <lineage>
        <taxon>Bacteria</taxon>
        <taxon>Bacillati</taxon>
        <taxon>Bacillota</taxon>
        <taxon>Bacilli</taxon>
        <taxon>Bacillales</taxon>
        <taxon>Paenibacillaceae</taxon>
        <taxon>Paenibacillus</taxon>
    </lineage>
</organism>
<dbReference type="EMBL" id="JAOQIO010000095">
    <property type="protein sequence ID" value="MCU6795913.1"/>
    <property type="molecule type" value="Genomic_DNA"/>
</dbReference>
<evidence type="ECO:0000256" key="1">
    <source>
        <dbReference type="ARBA" id="ARBA00004651"/>
    </source>
</evidence>
<dbReference type="PROSITE" id="PS50850">
    <property type="entry name" value="MFS"/>
    <property type="match status" value="1"/>
</dbReference>
<dbReference type="PANTHER" id="PTHR43129:SF1">
    <property type="entry name" value="FOSMIDOMYCIN RESISTANCE PROTEIN"/>
    <property type="match status" value="1"/>
</dbReference>
<evidence type="ECO:0000256" key="5">
    <source>
        <dbReference type="ARBA" id="ARBA00023136"/>
    </source>
</evidence>
<keyword evidence="5 6" id="KW-0472">Membrane</keyword>
<evidence type="ECO:0000256" key="3">
    <source>
        <dbReference type="ARBA" id="ARBA00022692"/>
    </source>
</evidence>
<dbReference type="Gene3D" id="1.20.1250.20">
    <property type="entry name" value="MFS general substrate transporter like domains"/>
    <property type="match status" value="2"/>
</dbReference>
<dbReference type="InterPro" id="IPR020846">
    <property type="entry name" value="MFS_dom"/>
</dbReference>
<dbReference type="SUPFAM" id="SSF103473">
    <property type="entry name" value="MFS general substrate transporter"/>
    <property type="match status" value="1"/>
</dbReference>
<keyword evidence="3 6" id="KW-0812">Transmembrane</keyword>
<feature type="transmembrane region" description="Helical" evidence="6">
    <location>
        <begin position="284"/>
        <end position="301"/>
    </location>
</feature>
<sequence>MQVKTNKTVFGILIAVSMVHLLNDTIQSIVPAIFPIIKESLSLSYSQLGLIAFALNLTASVLQPAVGLYSDRKPQPYLLPLGVVATLIGVIGMAFAFGFWTMLGSAILVGIGSSIFHPESAKVAYLAAGARRGLAQSIFQVGGNAGQALAPIMTALIFVPLGQFGIIWFTLLAALALGIQMYTAKWYSSKLRVNTVKKRDHSSKGKAVTNRGKVTAAISILVLILTSKMAYLAGITSFYSFYLIERFQLSVQEAQLCVFAFLAAGAAGTFFGGPLSDRWGRRNVIWFSILGALPFAFLLPYVNFQISIVFCIIIGFTIMSSGSVNVVYAQELLPGNIGTVSGLFFGLAFGAGGLGAALLGMLADSTSIDYVIKLCAFLPLLGLLAIFLPSDRKLAEWAKEADDRQSAPN</sequence>
<evidence type="ECO:0000313" key="9">
    <source>
        <dbReference type="Proteomes" id="UP001652445"/>
    </source>
</evidence>
<dbReference type="InterPro" id="IPR005829">
    <property type="entry name" value="Sugar_transporter_CS"/>
</dbReference>
<dbReference type="PROSITE" id="PS00216">
    <property type="entry name" value="SUGAR_TRANSPORT_1"/>
    <property type="match status" value="1"/>
</dbReference>
<feature type="transmembrane region" description="Helical" evidence="6">
    <location>
        <begin position="307"/>
        <end position="328"/>
    </location>
</feature>
<keyword evidence="9" id="KW-1185">Reference proteome</keyword>
<evidence type="ECO:0000256" key="4">
    <source>
        <dbReference type="ARBA" id="ARBA00022989"/>
    </source>
</evidence>
<dbReference type="PANTHER" id="PTHR43129">
    <property type="entry name" value="FOSMIDOMYCIN RESISTANCE PROTEIN"/>
    <property type="match status" value="1"/>
</dbReference>
<dbReference type="InterPro" id="IPR036259">
    <property type="entry name" value="MFS_trans_sf"/>
</dbReference>
<evidence type="ECO:0000259" key="7">
    <source>
        <dbReference type="PROSITE" id="PS50850"/>
    </source>
</evidence>
<feature type="transmembrane region" description="Helical" evidence="6">
    <location>
        <begin position="165"/>
        <end position="184"/>
    </location>
</feature>
<accession>A0ABT2UMP2</accession>
<protein>
    <submittedName>
        <fullName evidence="8">MFS transporter</fullName>
    </submittedName>
</protein>
<keyword evidence="2" id="KW-0813">Transport</keyword>
<name>A0ABT2UMP2_9BACL</name>
<feature type="transmembrane region" description="Helical" evidence="6">
    <location>
        <begin position="368"/>
        <end position="388"/>
    </location>
</feature>
<feature type="domain" description="Major facilitator superfamily (MFS) profile" evidence="7">
    <location>
        <begin position="12"/>
        <end position="393"/>
    </location>
</feature>
<gene>
    <name evidence="8" type="ORF">OB236_27720</name>
</gene>
<dbReference type="InterPro" id="IPR011701">
    <property type="entry name" value="MFS"/>
</dbReference>
<evidence type="ECO:0000313" key="8">
    <source>
        <dbReference type="EMBL" id="MCU6795913.1"/>
    </source>
</evidence>
<keyword evidence="4 6" id="KW-1133">Transmembrane helix</keyword>
<feature type="transmembrane region" description="Helical" evidence="6">
    <location>
        <begin position="214"/>
        <end position="241"/>
    </location>
</feature>
<dbReference type="CDD" id="cd17478">
    <property type="entry name" value="MFS_FsR"/>
    <property type="match status" value="1"/>
</dbReference>
<reference evidence="8 9" key="1">
    <citation type="submission" date="2022-09" db="EMBL/GenBank/DDBJ databases">
        <authorList>
            <person name="Han X.L."/>
            <person name="Wang Q."/>
            <person name="Lu T."/>
        </authorList>
    </citation>
    <scope>NUCLEOTIDE SEQUENCE [LARGE SCALE GENOMIC DNA]</scope>
    <source>
        <strain evidence="8 9">WQ 127069</strain>
    </source>
</reference>
<evidence type="ECO:0000256" key="2">
    <source>
        <dbReference type="ARBA" id="ARBA00022448"/>
    </source>
</evidence>
<feature type="transmembrane region" description="Helical" evidence="6">
    <location>
        <begin position="340"/>
        <end position="362"/>
    </location>
</feature>
<feature type="transmembrane region" description="Helical" evidence="6">
    <location>
        <begin position="49"/>
        <end position="70"/>
    </location>
</feature>
<feature type="transmembrane region" description="Helical" evidence="6">
    <location>
        <begin position="12"/>
        <end position="37"/>
    </location>
</feature>
<proteinExistence type="predicted"/>
<feature type="transmembrane region" description="Helical" evidence="6">
    <location>
        <begin position="253"/>
        <end position="272"/>
    </location>
</feature>